<dbReference type="OrthoDB" id="771136at2759"/>
<dbReference type="AlphaFoldDB" id="A0A7S4A522"/>
<accession>A0A7S4A522</accession>
<dbReference type="Proteomes" id="UP000789595">
    <property type="component" value="Unassembled WGS sequence"/>
</dbReference>
<reference evidence="3" key="2">
    <citation type="submission" date="2021-11" db="EMBL/GenBank/DDBJ databases">
        <authorList>
            <consortium name="Genoscope - CEA"/>
            <person name="William W."/>
        </authorList>
    </citation>
    <scope>NUCLEOTIDE SEQUENCE</scope>
</reference>
<evidence type="ECO:0000313" key="3">
    <source>
        <dbReference type="EMBL" id="CAH0368639.1"/>
    </source>
</evidence>
<feature type="region of interest" description="Disordered" evidence="1">
    <location>
        <begin position="1"/>
        <end position="59"/>
    </location>
</feature>
<proteinExistence type="predicted"/>
<protein>
    <submittedName>
        <fullName evidence="2">Uncharacterized protein</fullName>
    </submittedName>
</protein>
<feature type="compositionally biased region" description="Low complexity" evidence="1">
    <location>
        <begin position="246"/>
        <end position="255"/>
    </location>
</feature>
<keyword evidence="4" id="KW-1185">Reference proteome</keyword>
<organism evidence="2">
    <name type="scientific">Pelagomonas calceolata</name>
    <dbReference type="NCBI Taxonomy" id="35677"/>
    <lineage>
        <taxon>Eukaryota</taxon>
        <taxon>Sar</taxon>
        <taxon>Stramenopiles</taxon>
        <taxon>Ochrophyta</taxon>
        <taxon>Pelagophyceae</taxon>
        <taxon>Pelagomonadales</taxon>
        <taxon>Pelagomonadaceae</taxon>
        <taxon>Pelagomonas</taxon>
    </lineage>
</organism>
<feature type="compositionally biased region" description="Polar residues" evidence="1">
    <location>
        <begin position="17"/>
        <end position="43"/>
    </location>
</feature>
<evidence type="ECO:0000313" key="4">
    <source>
        <dbReference type="Proteomes" id="UP000789595"/>
    </source>
</evidence>
<dbReference type="EMBL" id="CAKKNE010000002">
    <property type="protein sequence ID" value="CAH0368639.1"/>
    <property type="molecule type" value="Genomic_DNA"/>
</dbReference>
<evidence type="ECO:0000256" key="1">
    <source>
        <dbReference type="SAM" id="MobiDB-lite"/>
    </source>
</evidence>
<evidence type="ECO:0000313" key="2">
    <source>
        <dbReference type="EMBL" id="CAE0703988.1"/>
    </source>
</evidence>
<gene>
    <name evidence="2" type="ORF">PCAL00307_LOCUS19436</name>
    <name evidence="3" type="ORF">PECAL_2P17110</name>
</gene>
<reference evidence="2" key="1">
    <citation type="submission" date="2021-01" db="EMBL/GenBank/DDBJ databases">
        <authorList>
            <person name="Corre E."/>
            <person name="Pelletier E."/>
            <person name="Niang G."/>
            <person name="Scheremetjew M."/>
            <person name="Finn R."/>
            <person name="Kale V."/>
            <person name="Holt S."/>
            <person name="Cochrane G."/>
            <person name="Meng A."/>
            <person name="Brown T."/>
            <person name="Cohen L."/>
        </authorList>
    </citation>
    <scope>NUCLEOTIDE SEQUENCE</scope>
    <source>
        <strain evidence="2">CCMP1756</strain>
    </source>
</reference>
<name>A0A7S4A522_9STRA</name>
<dbReference type="EMBL" id="HBIW01022549">
    <property type="protein sequence ID" value="CAE0703988.1"/>
    <property type="molecule type" value="Transcribed_RNA"/>
</dbReference>
<feature type="compositionally biased region" description="Acidic residues" evidence="1">
    <location>
        <begin position="1"/>
        <end position="11"/>
    </location>
</feature>
<sequence>MADAEAAPEEADPSRPATAQGSQEGSRPATAQESAQGSAQGSRPETAEAAPDLDQEPEPQRTRFALTGFEGENPESLVSIDDLISFVFPADLYHPLSTGRLYAFGFYGPLDRQQQLRSGPKGQHVLGRWELDAMCHQFEREDCLQVYVSEGRALCTLSEEQQNELISQADARMKSKRGKGLMPQLSKDEVRDIFEGVETSPDGTMRFHEMQQRVLAFREDRIKKMRVMYPLVARKPLRVGFGGSQTASRKSLTSTKRSRRTTAKVSPAVAPPTMFQKDKGLRNSDVATRINRMLCTRAYKICDIGDNTPELTQNVALIREDDKDRELGEGPWSCLSKRPSQEKYKREMLCVLRDRARAQIPQRPWEPTRGS</sequence>
<feature type="region of interest" description="Disordered" evidence="1">
    <location>
        <begin position="242"/>
        <end position="267"/>
    </location>
</feature>